<reference evidence="3" key="1">
    <citation type="submission" date="2021-01" db="EMBL/GenBank/DDBJ databases">
        <authorList>
            <person name="Corre E."/>
            <person name="Pelletier E."/>
            <person name="Niang G."/>
            <person name="Scheremetjew M."/>
            <person name="Finn R."/>
            <person name="Kale V."/>
            <person name="Holt S."/>
            <person name="Cochrane G."/>
            <person name="Meng A."/>
            <person name="Brown T."/>
            <person name="Cohen L."/>
        </authorList>
    </citation>
    <scope>NUCLEOTIDE SEQUENCE</scope>
    <source>
        <strain evidence="3">Isolate 1302-5</strain>
    </source>
</reference>
<dbReference type="AlphaFoldDB" id="A0A7S4JHH3"/>
<feature type="signal peptide" evidence="2">
    <location>
        <begin position="1"/>
        <end position="22"/>
    </location>
</feature>
<evidence type="ECO:0000256" key="2">
    <source>
        <dbReference type="SAM" id="SignalP"/>
    </source>
</evidence>
<feature type="chain" id="PRO_5030884075" evidence="2">
    <location>
        <begin position="23"/>
        <end position="359"/>
    </location>
</feature>
<keyword evidence="1" id="KW-1133">Transmembrane helix</keyword>
<accession>A0A7S4JHH3</accession>
<evidence type="ECO:0000313" key="3">
    <source>
        <dbReference type="EMBL" id="CAE2263811.1"/>
    </source>
</evidence>
<keyword evidence="1" id="KW-0472">Membrane</keyword>
<name>A0A7S4JHH3_9STRA</name>
<gene>
    <name evidence="3" type="ORF">OAUR00152_LOCUS28018</name>
</gene>
<protein>
    <submittedName>
        <fullName evidence="3">Uncharacterized protein</fullName>
    </submittedName>
</protein>
<sequence>MVWCKRLFATLALSLLSRSSLALTATKNETSDVKIFVAECDWHFAYRTSDKEELLLASNLFHFEKIASAHFLDLLSGSEQSGKKVIVTEVNVRDESASDSKTSFRSSVVVIYAGTEQIDDMQVAMSQAIGKSQSESLVDILKKKGIISSEISKLLVSAFSQPKGETSTEKVFSLTGINESGEVIGSGEALRSGRSSVTLVIFGLGFLLLLSSLVVFFVGGTFGLNLRSARKKKESPYAPKVDTDASINLDESDSKIPGVLGAMPANEGDGNAPPFDAVSNDIEMAVSATGLTPRKSIYRRYEVETPESVLSPLSVNTSMASRAPLGIKSVRKLLRTPQKENREKPMYDLSKALTRTTVT</sequence>
<keyword evidence="2" id="KW-0732">Signal</keyword>
<proteinExistence type="predicted"/>
<feature type="transmembrane region" description="Helical" evidence="1">
    <location>
        <begin position="199"/>
        <end position="224"/>
    </location>
</feature>
<organism evidence="3">
    <name type="scientific">Odontella aurita</name>
    <dbReference type="NCBI Taxonomy" id="265563"/>
    <lineage>
        <taxon>Eukaryota</taxon>
        <taxon>Sar</taxon>
        <taxon>Stramenopiles</taxon>
        <taxon>Ochrophyta</taxon>
        <taxon>Bacillariophyta</taxon>
        <taxon>Mediophyceae</taxon>
        <taxon>Biddulphiophycidae</taxon>
        <taxon>Eupodiscales</taxon>
        <taxon>Odontellaceae</taxon>
        <taxon>Odontella</taxon>
    </lineage>
</organism>
<keyword evidence="1" id="KW-0812">Transmembrane</keyword>
<dbReference type="EMBL" id="HBKQ01040675">
    <property type="protein sequence ID" value="CAE2263811.1"/>
    <property type="molecule type" value="Transcribed_RNA"/>
</dbReference>
<evidence type="ECO:0000256" key="1">
    <source>
        <dbReference type="SAM" id="Phobius"/>
    </source>
</evidence>